<dbReference type="GO" id="GO:0008168">
    <property type="term" value="F:methyltransferase activity"/>
    <property type="evidence" value="ECO:0007669"/>
    <property type="project" value="UniProtKB-KW"/>
</dbReference>
<keyword evidence="1" id="KW-0808">Transferase</keyword>
<accession>A0ABU3C0X0</accession>
<sequence>MSGPPGEADWSAGITCGLCDHPATRGLARVASGRYGCCPGCGLIFQHPDERPDALTEHRLYSAHDNRIDDPGYRAFLQRLTNRLIPQLSPGACGLDYGAGPGPALAAMLTEAGFPTAVYDPFFAPDTAVLARRYDFVVCTETAEHFHHPGAAFDQIAGLLRPGGHLGLMTRLFDAGTDFAAWHYHRDPTHVSFYTESTLDWLATRHGWRWRRYGADVVILQHA</sequence>
<dbReference type="SUPFAM" id="SSF53335">
    <property type="entry name" value="S-adenosyl-L-methionine-dependent methyltransferases"/>
    <property type="match status" value="1"/>
</dbReference>
<dbReference type="EMBL" id="JAVRIB010000009">
    <property type="protein sequence ID" value="MDT0635208.1"/>
    <property type="molecule type" value="Genomic_DNA"/>
</dbReference>
<organism evidence="1 2">
    <name type="scientific">Spectribacter hydrogenoxidans</name>
    <dbReference type="NCBI Taxonomy" id="3075608"/>
    <lineage>
        <taxon>Bacteria</taxon>
        <taxon>Pseudomonadati</taxon>
        <taxon>Pseudomonadota</taxon>
        <taxon>Gammaproteobacteria</taxon>
        <taxon>Salinisphaerales</taxon>
        <taxon>Salinisphaeraceae</taxon>
        <taxon>Spectribacter</taxon>
    </lineage>
</organism>
<dbReference type="RefSeq" id="WP_311653105.1">
    <property type="nucleotide sequence ID" value="NZ_JAVRIB010000009.1"/>
</dbReference>
<reference evidence="1 2" key="1">
    <citation type="submission" date="2023-09" db="EMBL/GenBank/DDBJ databases">
        <authorList>
            <person name="Rey-Velasco X."/>
        </authorList>
    </citation>
    <scope>NUCLEOTIDE SEQUENCE [LARGE SCALE GENOMIC DNA]</scope>
    <source>
        <strain evidence="1 2">W335</strain>
    </source>
</reference>
<dbReference type="Proteomes" id="UP001251857">
    <property type="component" value="Unassembled WGS sequence"/>
</dbReference>
<dbReference type="Pfam" id="PF13489">
    <property type="entry name" value="Methyltransf_23"/>
    <property type="match status" value="1"/>
</dbReference>
<proteinExistence type="predicted"/>
<gene>
    <name evidence="1" type="ORF">RM532_09605</name>
</gene>
<keyword evidence="2" id="KW-1185">Reference proteome</keyword>
<name>A0ABU3C0X0_9GAMM</name>
<comment type="caution">
    <text evidence="1">The sequence shown here is derived from an EMBL/GenBank/DDBJ whole genome shotgun (WGS) entry which is preliminary data.</text>
</comment>
<dbReference type="GO" id="GO:0032259">
    <property type="term" value="P:methylation"/>
    <property type="evidence" value="ECO:0007669"/>
    <property type="project" value="UniProtKB-KW"/>
</dbReference>
<dbReference type="EC" id="2.1.1.-" evidence="1"/>
<dbReference type="InterPro" id="IPR029063">
    <property type="entry name" value="SAM-dependent_MTases_sf"/>
</dbReference>
<keyword evidence="1" id="KW-0489">Methyltransferase</keyword>
<dbReference type="Gene3D" id="3.40.50.150">
    <property type="entry name" value="Vaccinia Virus protein VP39"/>
    <property type="match status" value="1"/>
</dbReference>
<protein>
    <submittedName>
        <fullName evidence="1">Class I SAM-dependent methyltransferase</fullName>
        <ecNumber evidence="1">2.1.1.-</ecNumber>
    </submittedName>
</protein>
<evidence type="ECO:0000313" key="1">
    <source>
        <dbReference type="EMBL" id="MDT0635208.1"/>
    </source>
</evidence>
<evidence type="ECO:0000313" key="2">
    <source>
        <dbReference type="Proteomes" id="UP001251857"/>
    </source>
</evidence>